<dbReference type="Proteomes" id="UP000765509">
    <property type="component" value="Unassembled WGS sequence"/>
</dbReference>
<evidence type="ECO:0000313" key="2">
    <source>
        <dbReference type="EMBL" id="MBW0547931.1"/>
    </source>
</evidence>
<feature type="compositionally biased region" description="Basic and acidic residues" evidence="1">
    <location>
        <begin position="182"/>
        <end position="197"/>
    </location>
</feature>
<dbReference type="AlphaFoldDB" id="A0A9Q3IQ15"/>
<name>A0A9Q3IQ15_9BASI</name>
<protein>
    <submittedName>
        <fullName evidence="2">Uncharacterized protein</fullName>
    </submittedName>
</protein>
<reference evidence="2" key="1">
    <citation type="submission" date="2021-03" db="EMBL/GenBank/DDBJ databases">
        <title>Draft genome sequence of rust myrtle Austropuccinia psidii MF-1, a brazilian biotype.</title>
        <authorList>
            <person name="Quecine M.C."/>
            <person name="Pachon D.M.R."/>
            <person name="Bonatelli M.L."/>
            <person name="Correr F.H."/>
            <person name="Franceschini L.M."/>
            <person name="Leite T.F."/>
            <person name="Margarido G.R.A."/>
            <person name="Almeida C.A."/>
            <person name="Ferrarezi J.A."/>
            <person name="Labate C.A."/>
        </authorList>
    </citation>
    <scope>NUCLEOTIDE SEQUENCE</scope>
    <source>
        <strain evidence="2">MF-1</strain>
    </source>
</reference>
<dbReference type="EMBL" id="AVOT02053058">
    <property type="protein sequence ID" value="MBW0547931.1"/>
    <property type="molecule type" value="Genomic_DNA"/>
</dbReference>
<comment type="caution">
    <text evidence="2">The sequence shown here is derived from an EMBL/GenBank/DDBJ whole genome shotgun (WGS) entry which is preliminary data.</text>
</comment>
<feature type="compositionally biased region" description="Basic and acidic residues" evidence="1">
    <location>
        <begin position="89"/>
        <end position="149"/>
    </location>
</feature>
<feature type="compositionally biased region" description="Basic residues" evidence="1">
    <location>
        <begin position="77"/>
        <end position="88"/>
    </location>
</feature>
<sequence length="197" mass="22265">MRPLQRLCKRLLIKSAVSNCSSSCSSALLASAKHSVNEVLNHVSCPSLSPSLFLNKAAKQGHIYCNQKKAKIEGKTKRAKKVKGTLKNKAKESGDGWRSDEEDCAAKRKHWEEMNSKSQDLDKPESPEKEAGRLEQEQHQHANERDEFVEGLRQKFVIKLKKIVDNKPSKLTPDQIRLGNLHNDEQACKTDEAHKRT</sequence>
<keyword evidence="3" id="KW-1185">Reference proteome</keyword>
<organism evidence="2 3">
    <name type="scientific">Austropuccinia psidii MF-1</name>
    <dbReference type="NCBI Taxonomy" id="1389203"/>
    <lineage>
        <taxon>Eukaryota</taxon>
        <taxon>Fungi</taxon>
        <taxon>Dikarya</taxon>
        <taxon>Basidiomycota</taxon>
        <taxon>Pucciniomycotina</taxon>
        <taxon>Pucciniomycetes</taxon>
        <taxon>Pucciniales</taxon>
        <taxon>Sphaerophragmiaceae</taxon>
        <taxon>Austropuccinia</taxon>
    </lineage>
</organism>
<evidence type="ECO:0000313" key="3">
    <source>
        <dbReference type="Proteomes" id="UP000765509"/>
    </source>
</evidence>
<feature type="region of interest" description="Disordered" evidence="1">
    <location>
        <begin position="76"/>
        <end position="149"/>
    </location>
</feature>
<accession>A0A9Q3IQ15</accession>
<proteinExistence type="predicted"/>
<feature type="region of interest" description="Disordered" evidence="1">
    <location>
        <begin position="169"/>
        <end position="197"/>
    </location>
</feature>
<evidence type="ECO:0000256" key="1">
    <source>
        <dbReference type="SAM" id="MobiDB-lite"/>
    </source>
</evidence>
<gene>
    <name evidence="2" type="ORF">O181_087646</name>
</gene>